<gene>
    <name evidence="2" type="ORF">C4D60_Mb03t04930</name>
</gene>
<organism evidence="2 3">
    <name type="scientific">Musa balbisiana</name>
    <name type="common">Banana</name>
    <dbReference type="NCBI Taxonomy" id="52838"/>
    <lineage>
        <taxon>Eukaryota</taxon>
        <taxon>Viridiplantae</taxon>
        <taxon>Streptophyta</taxon>
        <taxon>Embryophyta</taxon>
        <taxon>Tracheophyta</taxon>
        <taxon>Spermatophyta</taxon>
        <taxon>Magnoliopsida</taxon>
        <taxon>Liliopsida</taxon>
        <taxon>Zingiberales</taxon>
        <taxon>Musaceae</taxon>
        <taxon>Musa</taxon>
    </lineage>
</organism>
<feature type="region of interest" description="Disordered" evidence="1">
    <location>
        <begin position="143"/>
        <end position="185"/>
    </location>
</feature>
<evidence type="ECO:0000256" key="1">
    <source>
        <dbReference type="SAM" id="MobiDB-lite"/>
    </source>
</evidence>
<accession>A0A4S8JA12</accession>
<dbReference type="Proteomes" id="UP000317650">
    <property type="component" value="Chromosome 3"/>
</dbReference>
<dbReference type="PANTHER" id="PTHR37376:SF1">
    <property type="entry name" value="EXPRESSED PROTEIN"/>
    <property type="match status" value="1"/>
</dbReference>
<proteinExistence type="predicted"/>
<feature type="compositionally biased region" description="Basic and acidic residues" evidence="1">
    <location>
        <begin position="254"/>
        <end position="272"/>
    </location>
</feature>
<dbReference type="AlphaFoldDB" id="A0A4S8JA12"/>
<dbReference type="PANTHER" id="PTHR37376">
    <property type="entry name" value="EXPRESSED PROTEIN"/>
    <property type="match status" value="1"/>
</dbReference>
<keyword evidence="3" id="KW-1185">Reference proteome</keyword>
<evidence type="ECO:0000313" key="3">
    <source>
        <dbReference type="Proteomes" id="UP000317650"/>
    </source>
</evidence>
<comment type="caution">
    <text evidence="2">The sequence shown here is derived from an EMBL/GenBank/DDBJ whole genome shotgun (WGS) entry which is preliminary data.</text>
</comment>
<name>A0A4S8JA12_MUSBA</name>
<sequence length="285" mass="31660">MFRALHETGDPHPWISRPHPTVKRIEFRKSLHQRTFSLFLPTKPYLRPHNQSERPSERENVGEKVTLFSFLPFASCGYSLPTSLLFPSLLPHRSHNATPSLPPCLRSLPARLFAVVMAASRTPPPPPLIGKAGCYTIFITPPTTPTPSELPRSSIASPAPSLRANNPDKDAPLPAKAPSPLLPPPPIVAPPPVQVPPLRFEKPVSTSSGSVFGFFWDAVAEVQDAHSKLDDFLADWFGLNHSKYQWALNEYHEHNEKDKESSKVNKPKELVDKTPLLPPSDAYAF</sequence>
<evidence type="ECO:0000313" key="2">
    <source>
        <dbReference type="EMBL" id="THU57572.1"/>
    </source>
</evidence>
<dbReference type="EMBL" id="PYDT01000006">
    <property type="protein sequence ID" value="THU57572.1"/>
    <property type="molecule type" value="Genomic_DNA"/>
</dbReference>
<feature type="region of interest" description="Disordered" evidence="1">
    <location>
        <begin position="254"/>
        <end position="285"/>
    </location>
</feature>
<feature type="compositionally biased region" description="Pro residues" evidence="1">
    <location>
        <begin position="175"/>
        <end position="185"/>
    </location>
</feature>
<dbReference type="STRING" id="52838.A0A4S8JA12"/>
<protein>
    <submittedName>
        <fullName evidence="2">Uncharacterized protein</fullName>
    </submittedName>
</protein>
<reference evidence="2 3" key="1">
    <citation type="journal article" date="2019" name="Nat. Plants">
        <title>Genome sequencing of Musa balbisiana reveals subgenome evolution and function divergence in polyploid bananas.</title>
        <authorList>
            <person name="Yao X."/>
        </authorList>
    </citation>
    <scope>NUCLEOTIDE SEQUENCE [LARGE SCALE GENOMIC DNA]</scope>
    <source>
        <strain evidence="3">cv. DH-PKW</strain>
        <tissue evidence="2">Leaves</tissue>
    </source>
</reference>